<evidence type="ECO:0000256" key="9">
    <source>
        <dbReference type="RuleBase" id="RU004016"/>
    </source>
</evidence>
<dbReference type="GO" id="GO:0009252">
    <property type="term" value="P:peptidoglycan biosynthetic process"/>
    <property type="evidence" value="ECO:0007669"/>
    <property type="project" value="UniProtKB-KW"/>
</dbReference>
<evidence type="ECO:0000256" key="7">
    <source>
        <dbReference type="PIRSR" id="PIRSR618044-1"/>
    </source>
</evidence>
<evidence type="ECO:0000256" key="3">
    <source>
        <dbReference type="ARBA" id="ARBA00022801"/>
    </source>
</evidence>
<feature type="active site" evidence="7">
    <location>
        <position position="126"/>
    </location>
</feature>
<dbReference type="EMBL" id="JAROYP010000018">
    <property type="protein sequence ID" value="MDH5163749.1"/>
    <property type="molecule type" value="Genomic_DNA"/>
</dbReference>
<keyword evidence="4" id="KW-0133">Cell shape</keyword>
<name>A0AAW6SY28_9BACI</name>
<evidence type="ECO:0000256" key="6">
    <source>
        <dbReference type="ARBA" id="ARBA00023316"/>
    </source>
</evidence>
<dbReference type="Gene3D" id="3.40.710.10">
    <property type="entry name" value="DD-peptidase/beta-lactamase superfamily"/>
    <property type="match status" value="1"/>
</dbReference>
<dbReference type="PRINTS" id="PR00725">
    <property type="entry name" value="DADACBPTASE1"/>
</dbReference>
<evidence type="ECO:0000256" key="4">
    <source>
        <dbReference type="ARBA" id="ARBA00022960"/>
    </source>
</evidence>
<feature type="active site" description="Proton acceptor" evidence="7">
    <location>
        <position position="72"/>
    </location>
</feature>
<feature type="binding site" evidence="8">
    <location>
        <position position="244"/>
    </location>
    <ligand>
        <name>substrate</name>
    </ligand>
</feature>
<evidence type="ECO:0000313" key="11">
    <source>
        <dbReference type="EMBL" id="MDH5163749.1"/>
    </source>
</evidence>
<keyword evidence="6" id="KW-0961">Cell wall biogenesis/degradation</keyword>
<dbReference type="Proteomes" id="UP001159179">
    <property type="component" value="Unassembled WGS sequence"/>
</dbReference>
<evidence type="ECO:0000256" key="5">
    <source>
        <dbReference type="ARBA" id="ARBA00022984"/>
    </source>
</evidence>
<keyword evidence="5" id="KW-0573">Peptidoglycan synthesis</keyword>
<keyword evidence="11" id="KW-0121">Carboxypeptidase</keyword>
<dbReference type="PANTHER" id="PTHR21581">
    <property type="entry name" value="D-ALANYL-D-ALANINE CARBOXYPEPTIDASE"/>
    <property type="match status" value="1"/>
</dbReference>
<dbReference type="RefSeq" id="WP_280618420.1">
    <property type="nucleotide sequence ID" value="NZ_JAROYP010000018.1"/>
</dbReference>
<keyword evidence="3" id="KW-0378">Hydrolase</keyword>
<reference evidence="11" key="1">
    <citation type="submission" date="2023-03" db="EMBL/GenBank/DDBJ databases">
        <title>Bacterial isolates from washroom surfaces on a university campus.</title>
        <authorList>
            <person name="Holman D.B."/>
            <person name="Gzyl K.E."/>
            <person name="Taheri A.E."/>
        </authorList>
    </citation>
    <scope>NUCLEOTIDE SEQUENCE</scope>
    <source>
        <strain evidence="11">RD03</strain>
    </source>
</reference>
<sequence length="297" mass="32831">MKKFILLCFVLFLTGILYKYSDGIKDRIKEISVSSSEQLINGEAGVLMDENSGEILYAKNANERLFPASTTKILTALIALNKGNMNDTVHIGDEVTLREPDESSAGLKPGQNLSLKVLLRAMLLPSGNDAARSVAVYVAKKESNNPHMSSKEALDYFAQLMNQEANSIGATHSHFVNPHGLHNPNHYSTAKDLALIAREARKNSEFREIVSEEMYKDASHTYYNRNELVNRGSQNYYQGASGIKTGFTDQAGYCLVSSASRNGKNLIAVVLHSTNSDVWSDSTAMLEYGFEEKYVSK</sequence>
<dbReference type="GO" id="GO:0006508">
    <property type="term" value="P:proteolysis"/>
    <property type="evidence" value="ECO:0007669"/>
    <property type="project" value="InterPro"/>
</dbReference>
<dbReference type="InterPro" id="IPR018044">
    <property type="entry name" value="Peptidase_S11"/>
</dbReference>
<dbReference type="GO" id="GO:0008360">
    <property type="term" value="P:regulation of cell shape"/>
    <property type="evidence" value="ECO:0007669"/>
    <property type="project" value="UniProtKB-KW"/>
</dbReference>
<accession>A0AAW6SY28</accession>
<proteinExistence type="inferred from homology"/>
<dbReference type="Pfam" id="PF00768">
    <property type="entry name" value="Peptidase_S11"/>
    <property type="match status" value="1"/>
</dbReference>
<evidence type="ECO:0000256" key="1">
    <source>
        <dbReference type="ARBA" id="ARBA00007164"/>
    </source>
</evidence>
<keyword evidence="11" id="KW-0645">Protease</keyword>
<organism evidence="11 12">
    <name type="scientific">Heyndrickxia oleronia</name>
    <dbReference type="NCBI Taxonomy" id="38875"/>
    <lineage>
        <taxon>Bacteria</taxon>
        <taxon>Bacillati</taxon>
        <taxon>Bacillota</taxon>
        <taxon>Bacilli</taxon>
        <taxon>Bacillales</taxon>
        <taxon>Bacillaceae</taxon>
        <taxon>Heyndrickxia</taxon>
    </lineage>
</organism>
<gene>
    <name evidence="11" type="ORF">P5X88_22680</name>
</gene>
<dbReference type="AlphaFoldDB" id="A0AAW6SY28"/>
<dbReference type="GO" id="GO:0009002">
    <property type="term" value="F:serine-type D-Ala-D-Ala carboxypeptidase activity"/>
    <property type="evidence" value="ECO:0007669"/>
    <property type="project" value="InterPro"/>
</dbReference>
<dbReference type="InterPro" id="IPR001967">
    <property type="entry name" value="Peptidase_S11_N"/>
</dbReference>
<dbReference type="InterPro" id="IPR012338">
    <property type="entry name" value="Beta-lactam/transpept-like"/>
</dbReference>
<keyword evidence="2" id="KW-0732">Signal</keyword>
<protein>
    <submittedName>
        <fullName evidence="11">D-alanyl-D-alanine carboxypeptidase</fullName>
    </submittedName>
</protein>
<evidence type="ECO:0000256" key="8">
    <source>
        <dbReference type="PIRSR" id="PIRSR618044-2"/>
    </source>
</evidence>
<comment type="similarity">
    <text evidence="1 9">Belongs to the peptidase S11 family.</text>
</comment>
<evidence type="ECO:0000313" key="12">
    <source>
        <dbReference type="Proteomes" id="UP001159179"/>
    </source>
</evidence>
<feature type="domain" description="Peptidase S11 D-alanyl-D-alanine carboxypeptidase A N-terminal" evidence="10">
    <location>
        <begin position="35"/>
        <end position="273"/>
    </location>
</feature>
<evidence type="ECO:0000259" key="10">
    <source>
        <dbReference type="Pfam" id="PF00768"/>
    </source>
</evidence>
<dbReference type="GO" id="GO:0071555">
    <property type="term" value="P:cell wall organization"/>
    <property type="evidence" value="ECO:0007669"/>
    <property type="project" value="UniProtKB-KW"/>
</dbReference>
<dbReference type="PANTHER" id="PTHR21581:SF6">
    <property type="entry name" value="TRAFFICKING PROTEIN PARTICLE COMPLEX SUBUNIT 12"/>
    <property type="match status" value="1"/>
</dbReference>
<evidence type="ECO:0000256" key="2">
    <source>
        <dbReference type="ARBA" id="ARBA00022729"/>
    </source>
</evidence>
<comment type="caution">
    <text evidence="11">The sequence shown here is derived from an EMBL/GenBank/DDBJ whole genome shotgun (WGS) entry which is preliminary data.</text>
</comment>
<feature type="active site" description="Acyl-ester intermediate" evidence="7">
    <location>
        <position position="69"/>
    </location>
</feature>
<dbReference type="SUPFAM" id="SSF56601">
    <property type="entry name" value="beta-lactamase/transpeptidase-like"/>
    <property type="match status" value="1"/>
</dbReference>